<dbReference type="Gene3D" id="1.20.81.30">
    <property type="entry name" value="Type II secretion system (T2SS), domain F"/>
    <property type="match status" value="2"/>
</dbReference>
<reference evidence="11" key="1">
    <citation type="submission" date="2017-09" db="EMBL/GenBank/DDBJ databases">
        <title>Depth-based differentiation of microbial function through sediment-hosted aquifers and enrichment of novel symbionts in the deep terrestrial subsurface.</title>
        <authorList>
            <person name="Probst A.J."/>
            <person name="Ladd B."/>
            <person name="Jarett J.K."/>
            <person name="Geller-Mcgrath D.E."/>
            <person name="Sieber C.M.K."/>
            <person name="Emerson J.B."/>
            <person name="Anantharaman K."/>
            <person name="Thomas B.C."/>
            <person name="Malmstrom R."/>
            <person name="Stieglmeier M."/>
            <person name="Klingl A."/>
            <person name="Woyke T."/>
            <person name="Ryan C.M."/>
            <person name="Banfield J.F."/>
        </authorList>
    </citation>
    <scope>NUCLEOTIDE SEQUENCE [LARGE SCALE GENOMIC DNA]</scope>
</reference>
<dbReference type="EMBL" id="PFAK01000020">
    <property type="protein sequence ID" value="PIR96385.1"/>
    <property type="molecule type" value="Genomic_DNA"/>
</dbReference>
<dbReference type="AlphaFoldDB" id="A0A2H0VBC5"/>
<keyword evidence="6 8" id="KW-1133">Transmembrane helix</keyword>
<dbReference type="InterPro" id="IPR018076">
    <property type="entry name" value="T2SS_GspF_dom"/>
</dbReference>
<organism evidence="10 11">
    <name type="scientific">Candidatus Doudnabacteria bacterium CG10_big_fil_rev_8_21_14_0_10_42_18</name>
    <dbReference type="NCBI Taxonomy" id="1974552"/>
    <lineage>
        <taxon>Bacteria</taxon>
        <taxon>Candidatus Doudnaibacteriota</taxon>
    </lineage>
</organism>
<feature type="domain" description="Type II secretion system protein GspF" evidence="9">
    <location>
        <begin position="67"/>
        <end position="190"/>
    </location>
</feature>
<evidence type="ECO:0000256" key="8">
    <source>
        <dbReference type="SAM" id="Phobius"/>
    </source>
</evidence>
<feature type="transmembrane region" description="Helical" evidence="8">
    <location>
        <begin position="373"/>
        <end position="394"/>
    </location>
</feature>
<name>A0A2H0VBC5_9BACT</name>
<dbReference type="PANTHER" id="PTHR30012:SF0">
    <property type="entry name" value="TYPE II SECRETION SYSTEM PROTEIN F-RELATED"/>
    <property type="match status" value="1"/>
</dbReference>
<dbReference type="GO" id="GO:0005886">
    <property type="term" value="C:plasma membrane"/>
    <property type="evidence" value="ECO:0007669"/>
    <property type="project" value="UniProtKB-SubCell"/>
</dbReference>
<keyword evidence="3" id="KW-1003">Cell membrane</keyword>
<evidence type="ECO:0000256" key="7">
    <source>
        <dbReference type="ARBA" id="ARBA00023136"/>
    </source>
</evidence>
<evidence type="ECO:0000256" key="3">
    <source>
        <dbReference type="ARBA" id="ARBA00022475"/>
    </source>
</evidence>
<comment type="similarity">
    <text evidence="2">Belongs to the GSP F family.</text>
</comment>
<evidence type="ECO:0000313" key="10">
    <source>
        <dbReference type="EMBL" id="PIR96385.1"/>
    </source>
</evidence>
<keyword evidence="5 8" id="KW-0812">Transmembrane</keyword>
<keyword evidence="4" id="KW-0997">Cell inner membrane</keyword>
<sequence length="401" mass="44291">MKFFYKARDKDGQIKTGSVVAYDQGRAEELLSENGLLIITLEERNDSIFERLNPFGRTVSSKDLVIFSRQMATLISARVPILQALRILLEQITNKYLLSVLRDLIASVENGESLSLAMSNHDKVFGNVYVSLVKSGEVSGTLDKSLVYLADQLEKDYELKRKVKGAMTYPIFVLSALGVVGVLMFKFILPNLTAVLEEQGGELPAISRGLIAFSKFFDQFWWMVILGIAGVILGARFYITTVTGRYMWDRMKIHLPIIGNIFKKIYLARFSRNLSTLVLGGIPILKSLQIVSEIVNNVIYRDIILESVGKIEAGKSISEGLSGHSEFPSLVTQMLRVGEQTAQLDDISAKLAGFYEKEVDAKISTLTTLLEPIIMIILGLGVGVLVAGILLPIYNLASTAG</sequence>
<proteinExistence type="inferred from homology"/>
<protein>
    <recommendedName>
        <fullName evidence="9">Type II secretion system protein GspF domain-containing protein</fullName>
    </recommendedName>
</protein>
<dbReference type="PANTHER" id="PTHR30012">
    <property type="entry name" value="GENERAL SECRETION PATHWAY PROTEIN"/>
    <property type="match status" value="1"/>
</dbReference>
<evidence type="ECO:0000256" key="6">
    <source>
        <dbReference type="ARBA" id="ARBA00022989"/>
    </source>
</evidence>
<keyword evidence="7 8" id="KW-0472">Membrane</keyword>
<evidence type="ECO:0000313" key="11">
    <source>
        <dbReference type="Proteomes" id="UP000230922"/>
    </source>
</evidence>
<evidence type="ECO:0000256" key="1">
    <source>
        <dbReference type="ARBA" id="ARBA00004429"/>
    </source>
</evidence>
<dbReference type="PRINTS" id="PR00812">
    <property type="entry name" value="BCTERIALGSPF"/>
</dbReference>
<comment type="subcellular location">
    <subcellularLocation>
        <location evidence="1">Cell inner membrane</location>
        <topology evidence="1">Multi-pass membrane protein</topology>
    </subcellularLocation>
</comment>
<feature type="domain" description="Type II secretion system protein GspF" evidence="9">
    <location>
        <begin position="270"/>
        <end position="392"/>
    </location>
</feature>
<evidence type="ECO:0000256" key="2">
    <source>
        <dbReference type="ARBA" id="ARBA00005745"/>
    </source>
</evidence>
<evidence type="ECO:0000256" key="5">
    <source>
        <dbReference type="ARBA" id="ARBA00022692"/>
    </source>
</evidence>
<evidence type="ECO:0000259" key="9">
    <source>
        <dbReference type="Pfam" id="PF00482"/>
    </source>
</evidence>
<feature type="transmembrane region" description="Helical" evidence="8">
    <location>
        <begin position="169"/>
        <end position="189"/>
    </location>
</feature>
<comment type="caution">
    <text evidence="10">The sequence shown here is derived from an EMBL/GenBank/DDBJ whole genome shotgun (WGS) entry which is preliminary data.</text>
</comment>
<evidence type="ECO:0000256" key="4">
    <source>
        <dbReference type="ARBA" id="ARBA00022519"/>
    </source>
</evidence>
<feature type="transmembrane region" description="Helical" evidence="8">
    <location>
        <begin position="220"/>
        <end position="239"/>
    </location>
</feature>
<accession>A0A2H0VBC5</accession>
<dbReference type="InterPro" id="IPR042094">
    <property type="entry name" value="T2SS_GspF_sf"/>
</dbReference>
<dbReference type="GO" id="GO:0015628">
    <property type="term" value="P:protein secretion by the type II secretion system"/>
    <property type="evidence" value="ECO:0007669"/>
    <property type="project" value="TreeGrafter"/>
</dbReference>
<gene>
    <name evidence="10" type="ORF">COT92_01305</name>
</gene>
<dbReference type="Proteomes" id="UP000230922">
    <property type="component" value="Unassembled WGS sequence"/>
</dbReference>
<dbReference type="FunFam" id="1.20.81.30:FF:000001">
    <property type="entry name" value="Type II secretion system protein F"/>
    <property type="match status" value="2"/>
</dbReference>
<dbReference type="InterPro" id="IPR003004">
    <property type="entry name" value="GspF/PilC"/>
</dbReference>
<dbReference type="Pfam" id="PF00482">
    <property type="entry name" value="T2SSF"/>
    <property type="match status" value="2"/>
</dbReference>